<dbReference type="Gene3D" id="6.20.200.20">
    <property type="match status" value="4"/>
</dbReference>
<proteinExistence type="inferred from homology"/>
<dbReference type="InterPro" id="IPR008154">
    <property type="entry name" value="Amyloid_glyco_extra"/>
</dbReference>
<dbReference type="GO" id="GO:0008201">
    <property type="term" value="F:heparin binding"/>
    <property type="evidence" value="ECO:0007669"/>
    <property type="project" value="UniProtKB-UniRule"/>
</dbReference>
<dbReference type="SUPFAM" id="SSF57184">
    <property type="entry name" value="Growth factor receptor domain"/>
    <property type="match status" value="1"/>
</dbReference>
<reference evidence="12" key="1">
    <citation type="submission" date="2021-02" db="EMBL/GenBank/DDBJ databases">
        <authorList>
            <person name="Nowell W R."/>
        </authorList>
    </citation>
    <scope>NUCLEOTIDE SEQUENCE</scope>
</reference>
<evidence type="ECO:0000259" key="10">
    <source>
        <dbReference type="PROSITE" id="PS51252"/>
    </source>
</evidence>
<keyword evidence="5" id="KW-1015">Disulfide bond</keyword>
<feature type="disulfide bond" evidence="5">
    <location>
        <begin position="392"/>
        <end position="399"/>
    </location>
</feature>
<feature type="domain" description="VWFC" evidence="9">
    <location>
        <begin position="307"/>
        <end position="365"/>
    </location>
</feature>
<evidence type="ECO:0000259" key="11">
    <source>
        <dbReference type="PROSITE" id="PS51869"/>
    </source>
</evidence>
<feature type="domain" description="VWFC" evidence="9">
    <location>
        <begin position="727"/>
        <end position="789"/>
    </location>
</feature>
<feature type="region of interest" description="GFLD subdomain" evidence="5">
    <location>
        <begin position="286"/>
        <end position="400"/>
    </location>
</feature>
<sequence>MLFGRFLLIIIFLSTFIFAANTTTNNNHHLISSPTITNVKSYEKTNLFSIPIQSSSSSSAAAAANKNECQVPCSIDYCLKYQLINKNCSKLIRDPCDCCTVCLRTENQVCGGHLNVYGLCEQDLLCYKSNKTINNFDEPTGICVKACLKFQCLSIMINNTTTTCECSNRRVPCKNEFSQNIVNDNKTYHDCMQESISQQKRELSSLKAHDVNDVIDCSNIICNNKSNNSSICPLDSHFIEDHIPLLQTSSSSKNLSLICCQPRGQCICSLCPKTICGENSIIQIYRTGNPNIPGQCCDQFSCIKNSKQCYHDKKIYSENETWSVDHCTTCTCREGLVDCTMVQCPTYTHCGYMYKPENECCPKCGGCLNDRLHVQHMNSTWIESNGCMRCWCEEGRSRCIADGCIAPPCENPRQIENVCCPVCDDFEDQNRKIHNIDSRLSSQSPLTTNKCPLLEKCLLECEHGLAKDEQGCLLCACSTMSCPSPLCTLKFDRSLKQYCSCISPNDLNCGQLNCDKHCPYNYLINKITGCLTCECNPCPTLTCTKNCTYGLRRNEVGCPICVCESNIIIHNDTLNTDLLTRSRFRQCYSGQFSYSNGEIWFDGCRQCLCHKGEPLCALISCPTPTCSHPIILPNRCCPSCPEITMLPEPIPSSQVCYASQYVTGEELEFDKCTKCICLHNIAFCSISLCPPLSCSSPINDSSLCCPICPSKSSELQPITDLSTVDEDICLLENGIIKPVGEWWKHNDCQSCLCPRGGGGQVQCFSQTCDQNLPCSNPVLKKGQCCPFCLPPTAAVSVCIFNYVQYRSGEHWNVSDCHRCKCLYGTIVCHQHQCPSLSCVHAVTLSGHCCPICRDQLPFLNDQDKLPISQSRFGLTIIITFSILILILILVIIILIFILLRGTHRSISSSNQLPTIHHHRLPRNSHHHPTGMNSKPTNLFSYVKYDLMSISNDNTNSKQGLSSSGHIPLSSLEQTSTHSMIGTNTTTTGTSSSNNELEPGTWTEDDVMLHCSASSCNDDDDDDDDEDDDEQEMISSDTEESHQQQSSQPHIHMITGPPTIIYV</sequence>
<evidence type="ECO:0000256" key="5">
    <source>
        <dbReference type="PROSITE-ProRule" id="PRU01217"/>
    </source>
</evidence>
<dbReference type="InterPro" id="IPR052624">
    <property type="entry name" value="CRIM1"/>
</dbReference>
<dbReference type="Gene3D" id="2.10.22.10">
    <property type="entry name" value="Antistasin, domain 1"/>
    <property type="match status" value="2"/>
</dbReference>
<evidence type="ECO:0000313" key="13">
    <source>
        <dbReference type="EMBL" id="CAF3909054.1"/>
    </source>
</evidence>
<feature type="compositionally biased region" description="Low complexity" evidence="6">
    <location>
        <begin position="974"/>
        <end position="994"/>
    </location>
</feature>
<feature type="region of interest" description="CuBD subdomain" evidence="5">
    <location>
        <begin position="402"/>
        <end position="422"/>
    </location>
</feature>
<feature type="domain" description="Antistasin-like" evidence="10">
    <location>
        <begin position="538"/>
        <end position="563"/>
    </location>
</feature>
<accession>A0A814I359</accession>
<keyword evidence="2 8" id="KW-0732">Signal</keyword>
<comment type="caution">
    <text evidence="12">The sequence shown here is derived from an EMBL/GenBank/DDBJ whole genome shotgun (WGS) entry which is preliminary data.</text>
</comment>
<keyword evidence="7" id="KW-1133">Transmembrane helix</keyword>
<evidence type="ECO:0000256" key="4">
    <source>
        <dbReference type="ARBA" id="ARBA00022900"/>
    </source>
</evidence>
<dbReference type="PROSITE" id="PS50184">
    <property type="entry name" value="VWFC_2"/>
    <property type="match status" value="4"/>
</dbReference>
<feature type="chain" id="PRO_5036224738" evidence="8">
    <location>
        <begin position="20"/>
        <end position="1062"/>
    </location>
</feature>
<dbReference type="Pfam" id="PF23334">
    <property type="entry name" value="VWC2L_2nd"/>
    <property type="match status" value="4"/>
</dbReference>
<dbReference type="InterPro" id="IPR001007">
    <property type="entry name" value="VWF_dom"/>
</dbReference>
<feature type="domain" description="VWFC" evidence="9">
    <location>
        <begin position="585"/>
        <end position="641"/>
    </location>
</feature>
<feature type="compositionally biased region" description="Acidic residues" evidence="6">
    <location>
        <begin position="1016"/>
        <end position="1031"/>
    </location>
</feature>
<feature type="compositionally biased region" description="Polar residues" evidence="6">
    <location>
        <begin position="955"/>
        <end position="964"/>
    </location>
</feature>
<evidence type="ECO:0000256" key="1">
    <source>
        <dbReference type="ARBA" id="ARBA00022690"/>
    </source>
</evidence>
<name>A0A814I359_9BILA</name>
<dbReference type="Pfam" id="PF00093">
    <property type="entry name" value="VWC"/>
    <property type="match status" value="2"/>
</dbReference>
<gene>
    <name evidence="12" type="ORF">JYZ213_LOCUS17002</name>
    <name evidence="13" type="ORF">OXD698_LOCUS24375</name>
</gene>
<dbReference type="PROSITE" id="PS51869">
    <property type="entry name" value="APP_E1"/>
    <property type="match status" value="1"/>
</dbReference>
<keyword evidence="3" id="KW-0677">Repeat</keyword>
<dbReference type="InterPro" id="IPR009030">
    <property type="entry name" value="Growth_fac_rcpt_cys_sf"/>
</dbReference>
<dbReference type="EMBL" id="CAJNOG010000156">
    <property type="protein sequence ID" value="CAF1019803.1"/>
    <property type="molecule type" value="Genomic_DNA"/>
</dbReference>
<feature type="domain" description="VWFC" evidence="9">
    <location>
        <begin position="796"/>
        <end position="853"/>
    </location>
</feature>
<dbReference type="PANTHER" id="PTHR46439:SF1">
    <property type="entry name" value="CYSTEINE-RICH MOTOR NEURON 1 PROTEIN"/>
    <property type="match status" value="1"/>
</dbReference>
<evidence type="ECO:0000256" key="2">
    <source>
        <dbReference type="ARBA" id="ARBA00022729"/>
    </source>
</evidence>
<feature type="domain" description="E1" evidence="11">
    <location>
        <begin position="286"/>
        <end position="422"/>
    </location>
</feature>
<evidence type="ECO:0000259" key="9">
    <source>
        <dbReference type="PROSITE" id="PS50184"/>
    </source>
</evidence>
<dbReference type="GO" id="GO:0004867">
    <property type="term" value="F:serine-type endopeptidase inhibitor activity"/>
    <property type="evidence" value="ECO:0007669"/>
    <property type="project" value="UniProtKB-KW"/>
</dbReference>
<organism evidence="12 14">
    <name type="scientific">Adineta steineri</name>
    <dbReference type="NCBI Taxonomy" id="433720"/>
    <lineage>
        <taxon>Eukaryota</taxon>
        <taxon>Metazoa</taxon>
        <taxon>Spiralia</taxon>
        <taxon>Gnathifera</taxon>
        <taxon>Rotifera</taxon>
        <taxon>Eurotatoria</taxon>
        <taxon>Bdelloidea</taxon>
        <taxon>Adinetida</taxon>
        <taxon>Adinetidae</taxon>
        <taxon>Adineta</taxon>
    </lineage>
</organism>
<evidence type="ECO:0000256" key="6">
    <source>
        <dbReference type="SAM" id="MobiDB-lite"/>
    </source>
</evidence>
<dbReference type="Proteomes" id="UP000663845">
    <property type="component" value="Unassembled WGS sequence"/>
</dbReference>
<dbReference type="Pfam" id="PF02822">
    <property type="entry name" value="Antistasin"/>
    <property type="match status" value="2"/>
</dbReference>
<dbReference type="Proteomes" id="UP000663844">
    <property type="component" value="Unassembled WGS sequence"/>
</dbReference>
<dbReference type="SUPFAM" id="SSF57603">
    <property type="entry name" value="FnI-like domain"/>
    <property type="match status" value="6"/>
</dbReference>
<dbReference type="SMART" id="SM00214">
    <property type="entry name" value="VWC"/>
    <property type="match status" value="6"/>
</dbReference>
<dbReference type="PANTHER" id="PTHR46439">
    <property type="entry name" value="CYSTEINE-RICH MOTOR NEURON 1 PROTEIN"/>
    <property type="match status" value="1"/>
</dbReference>
<evidence type="ECO:0000256" key="3">
    <source>
        <dbReference type="ARBA" id="ARBA00022737"/>
    </source>
</evidence>
<feature type="region of interest" description="Disordered" evidence="6">
    <location>
        <begin position="955"/>
        <end position="1062"/>
    </location>
</feature>
<keyword evidence="1" id="KW-0646">Protease inhibitor</keyword>
<dbReference type="SUPFAM" id="SSF57262">
    <property type="entry name" value="Leech antihemostatic proteins"/>
    <property type="match status" value="2"/>
</dbReference>
<evidence type="ECO:0000256" key="8">
    <source>
        <dbReference type="SAM" id="SignalP"/>
    </source>
</evidence>
<dbReference type="PROSITE" id="PS51252">
    <property type="entry name" value="ANTISTASIN"/>
    <property type="match status" value="1"/>
</dbReference>
<feature type="transmembrane region" description="Helical" evidence="7">
    <location>
        <begin position="872"/>
        <end position="899"/>
    </location>
</feature>
<keyword evidence="4" id="KW-0722">Serine protease inhibitor</keyword>
<evidence type="ECO:0000256" key="7">
    <source>
        <dbReference type="SAM" id="Phobius"/>
    </source>
</evidence>
<keyword evidence="7" id="KW-0472">Membrane</keyword>
<comment type="similarity">
    <text evidence="5">Belongs to the APP family.</text>
</comment>
<feature type="signal peptide" evidence="8">
    <location>
        <begin position="1"/>
        <end position="19"/>
    </location>
</feature>
<protein>
    <submittedName>
        <fullName evidence="12">Uncharacterized protein</fullName>
    </submittedName>
</protein>
<dbReference type="AlphaFoldDB" id="A0A814I359"/>
<dbReference type="GO" id="GO:0005886">
    <property type="term" value="C:plasma membrane"/>
    <property type="evidence" value="ECO:0007669"/>
    <property type="project" value="TreeGrafter"/>
</dbReference>
<dbReference type="InterPro" id="IPR004094">
    <property type="entry name" value="Antistasin-like"/>
</dbReference>
<keyword evidence="7" id="KW-0812">Transmembrane</keyword>
<evidence type="ECO:0000313" key="14">
    <source>
        <dbReference type="Proteomes" id="UP000663845"/>
    </source>
</evidence>
<dbReference type="EMBL" id="CAJOAZ010002239">
    <property type="protein sequence ID" value="CAF3909054.1"/>
    <property type="molecule type" value="Genomic_DNA"/>
</dbReference>
<dbReference type="PROSITE" id="PS01208">
    <property type="entry name" value="VWFC_1"/>
    <property type="match status" value="4"/>
</dbReference>
<comment type="caution">
    <text evidence="5">Lacks conserved residue(s) required for the propagation of feature annotation.</text>
</comment>
<evidence type="ECO:0000313" key="12">
    <source>
        <dbReference type="EMBL" id="CAF1019803.1"/>
    </source>
</evidence>
<dbReference type="InterPro" id="IPR011061">
    <property type="entry name" value="Hirudin/antistatin"/>
</dbReference>